<dbReference type="Pfam" id="PF04981">
    <property type="entry name" value="NMD3"/>
    <property type="match status" value="1"/>
</dbReference>
<organism evidence="2 3">
    <name type="scientific">Methanoregula boonei (strain DSM 21154 / JCM 14090 / 6A8)</name>
    <dbReference type="NCBI Taxonomy" id="456442"/>
    <lineage>
        <taxon>Archaea</taxon>
        <taxon>Methanobacteriati</taxon>
        <taxon>Methanobacteriota</taxon>
        <taxon>Stenosarchaea group</taxon>
        <taxon>Methanomicrobia</taxon>
        <taxon>Methanomicrobiales</taxon>
        <taxon>Methanoregulaceae</taxon>
        <taxon>Methanoregula</taxon>
    </lineage>
</organism>
<dbReference type="RefSeq" id="WP_012107232.1">
    <property type="nucleotide sequence ID" value="NC_009712.1"/>
</dbReference>
<feature type="domain" description="Nmd3 N-terminal" evidence="1">
    <location>
        <begin position="9"/>
        <end position="240"/>
    </location>
</feature>
<dbReference type="InterPro" id="IPR007064">
    <property type="entry name" value="Nmd3_N"/>
</dbReference>
<reference evidence="3" key="1">
    <citation type="journal article" date="2015" name="Microbiology">
        <title>Genome of Methanoregula boonei 6A8 reveals adaptations to oligotrophic peatland environments.</title>
        <authorList>
            <person name="Braeuer S."/>
            <person name="Cadillo-Quiroz H."/>
            <person name="Kyrpides N."/>
            <person name="Woyke T."/>
            <person name="Goodwin L."/>
            <person name="Detter C."/>
            <person name="Podell S."/>
            <person name="Yavitt J.B."/>
            <person name="Zinder S.H."/>
        </authorList>
    </citation>
    <scope>NUCLEOTIDE SEQUENCE [LARGE SCALE GENOMIC DNA]</scope>
    <source>
        <strain evidence="3">DSM 21154 / JCM 14090 / 6A8</strain>
    </source>
</reference>
<evidence type="ECO:0000313" key="3">
    <source>
        <dbReference type="Proteomes" id="UP000002408"/>
    </source>
</evidence>
<dbReference type="EMBL" id="CP000780">
    <property type="protein sequence ID" value="ABS56186.1"/>
    <property type="molecule type" value="Genomic_DNA"/>
</dbReference>
<dbReference type="GO" id="GO:0043023">
    <property type="term" value="F:ribosomal large subunit binding"/>
    <property type="evidence" value="ECO:0007669"/>
    <property type="project" value="InterPro"/>
</dbReference>
<dbReference type="OrthoDB" id="15051at2157"/>
<sequence>MTSIQDRFCPKCGKPSDSDGLCAACRVADTQWATCDTRVTSIHCPGCGATKQVNTWTDTNREREDLAPDLARSAVHFHPDVKKRLIEVRIRELSSNRSRAYLKISGTLYGQPVEKECTVEIAWHREQCDRCNRITGSYYEGIVQVRADGRDMSPFEMQKAAAIATQIEDSLQQGGERLSFISDMAETRDGLDVTVGSQHIGLLIVQGITAQLGGRYTTHPKLVGEKNGRQLFRITYLVRLPRYQRHDVVKLPRTYAEIEQSDSRTIRVFDLYEGRNRTVKEEDIVRLVGNARNAVPALVAYIAHGMFGLLDPATGATIEVTERQWMAVSAGENVQVLRDGDTMVVMR</sequence>
<evidence type="ECO:0000313" key="2">
    <source>
        <dbReference type="EMBL" id="ABS56186.1"/>
    </source>
</evidence>
<dbReference type="AlphaFoldDB" id="A7I8X5"/>
<dbReference type="HOGENOM" id="CLU_065087_0_0_2"/>
<dbReference type="GeneID" id="5411992"/>
<accession>A7I8X5</accession>
<keyword evidence="3" id="KW-1185">Reference proteome</keyword>
<dbReference type="PANTHER" id="PTHR12746:SF2">
    <property type="entry name" value="60S RIBOSOMAL EXPORT PROTEIN NMD3"/>
    <property type="match status" value="1"/>
</dbReference>
<dbReference type="STRING" id="456442.Mboo_1669"/>
<name>A7I8X5_METB6</name>
<dbReference type="GO" id="GO:0005737">
    <property type="term" value="C:cytoplasm"/>
    <property type="evidence" value="ECO:0007669"/>
    <property type="project" value="TreeGrafter"/>
</dbReference>
<proteinExistence type="predicted"/>
<dbReference type="PANTHER" id="PTHR12746">
    <property type="entry name" value="NONSENSE-MEDIATED MRNA DECAY PROTEIN 3"/>
    <property type="match status" value="1"/>
</dbReference>
<dbReference type="Proteomes" id="UP000002408">
    <property type="component" value="Chromosome"/>
</dbReference>
<evidence type="ECO:0000259" key="1">
    <source>
        <dbReference type="Pfam" id="PF04981"/>
    </source>
</evidence>
<dbReference type="KEGG" id="mbn:Mboo_1669"/>
<protein>
    <submittedName>
        <fullName evidence="2">NMD3</fullName>
    </submittedName>
</protein>
<gene>
    <name evidence="2" type="ordered locus">Mboo_1669</name>
</gene>
<dbReference type="eggNOG" id="arCOG04149">
    <property type="taxonomic scope" value="Archaea"/>
</dbReference>
<dbReference type="InterPro" id="IPR039768">
    <property type="entry name" value="Nmd3"/>
</dbReference>